<feature type="domain" description="Conserved oligomeric complex COG6 N-terminal" evidence="12">
    <location>
        <begin position="60"/>
        <end position="172"/>
    </location>
</feature>
<gene>
    <name evidence="14" type="ORF">R9X50_00302000</name>
</gene>
<dbReference type="GO" id="GO:0015031">
    <property type="term" value="P:protein transport"/>
    <property type="evidence" value="ECO:0007669"/>
    <property type="project" value="UniProtKB-KW"/>
</dbReference>
<feature type="compositionally biased region" description="Polar residues" evidence="11">
    <location>
        <begin position="1"/>
        <end position="19"/>
    </location>
</feature>
<accession>A0AAQ3M887</accession>
<dbReference type="PANTHER" id="PTHR21506:SF0">
    <property type="entry name" value="CONSERVED OLIGOMERIC GOLGI COMPLEX SUBUNIT 6"/>
    <property type="match status" value="1"/>
</dbReference>
<evidence type="ECO:0000256" key="7">
    <source>
        <dbReference type="ARBA" id="ARBA00023136"/>
    </source>
</evidence>
<evidence type="ECO:0000313" key="15">
    <source>
        <dbReference type="Proteomes" id="UP001303373"/>
    </source>
</evidence>
<dbReference type="PANTHER" id="PTHR21506">
    <property type="entry name" value="COMPONENT OF OLIGOMERIC GOLGI COMPLEX 6"/>
    <property type="match status" value="1"/>
</dbReference>
<dbReference type="InterPro" id="IPR048368">
    <property type="entry name" value="COG6_N"/>
</dbReference>
<feature type="domain" description="Conserved Oligomeric Golgi complex subunit 6 C-terminal" evidence="13">
    <location>
        <begin position="204"/>
        <end position="702"/>
    </location>
</feature>
<dbReference type="Pfam" id="PF20653">
    <property type="entry name" value="COG6_C"/>
    <property type="match status" value="1"/>
</dbReference>
<comment type="subcellular location">
    <subcellularLocation>
        <location evidence="1 10">Golgi apparatus membrane</location>
        <topology evidence="1 10">Peripheral membrane protein</topology>
    </subcellularLocation>
</comment>
<reference evidence="14 15" key="1">
    <citation type="submission" date="2023-11" db="EMBL/GenBank/DDBJ databases">
        <title>An acidophilic fungus is an integral part of prey digestion in a carnivorous sundew plant.</title>
        <authorList>
            <person name="Tsai I.J."/>
        </authorList>
    </citation>
    <scope>NUCLEOTIDE SEQUENCE [LARGE SCALE GENOMIC DNA]</scope>
    <source>
        <strain evidence="14">169a</strain>
    </source>
</reference>
<keyword evidence="4 10" id="KW-0813">Transport</keyword>
<dbReference type="SMART" id="SM01087">
    <property type="entry name" value="COG6"/>
    <property type="match status" value="1"/>
</dbReference>
<dbReference type="GO" id="GO:0000139">
    <property type="term" value="C:Golgi membrane"/>
    <property type="evidence" value="ECO:0007669"/>
    <property type="project" value="UniProtKB-SubCell"/>
</dbReference>
<evidence type="ECO:0000256" key="5">
    <source>
        <dbReference type="ARBA" id="ARBA00022927"/>
    </source>
</evidence>
<dbReference type="EMBL" id="CP138583">
    <property type="protein sequence ID" value="WPH00197.1"/>
    <property type="molecule type" value="Genomic_DNA"/>
</dbReference>
<evidence type="ECO:0000256" key="11">
    <source>
        <dbReference type="SAM" id="MobiDB-lite"/>
    </source>
</evidence>
<keyword evidence="5 10" id="KW-0653">Protein transport</keyword>
<dbReference type="AlphaFoldDB" id="A0AAQ3M887"/>
<feature type="region of interest" description="Disordered" evidence="11">
    <location>
        <begin position="1"/>
        <end position="33"/>
    </location>
</feature>
<comment type="similarity">
    <text evidence="2 10">Belongs to the COG6 family.</text>
</comment>
<evidence type="ECO:0000256" key="8">
    <source>
        <dbReference type="ARBA" id="ARBA00031348"/>
    </source>
</evidence>
<evidence type="ECO:0000256" key="4">
    <source>
        <dbReference type="ARBA" id="ARBA00022448"/>
    </source>
</evidence>
<keyword evidence="15" id="KW-1185">Reference proteome</keyword>
<evidence type="ECO:0000256" key="1">
    <source>
        <dbReference type="ARBA" id="ARBA00004395"/>
    </source>
</evidence>
<dbReference type="Pfam" id="PF06419">
    <property type="entry name" value="COG6_N"/>
    <property type="match status" value="1"/>
</dbReference>
<evidence type="ECO:0000313" key="14">
    <source>
        <dbReference type="EMBL" id="WPH00197.1"/>
    </source>
</evidence>
<evidence type="ECO:0000256" key="6">
    <source>
        <dbReference type="ARBA" id="ARBA00023034"/>
    </source>
</evidence>
<comment type="function">
    <text evidence="10">Acts as component of the peripheral membrane COG complex that is involved in intra-Golgi protein trafficking. COG is located at the cis-Golgi, and regulates tethering of retrograde intra-Golgi vesicles and possibly a number of other membrane trafficking events.</text>
</comment>
<organism evidence="14 15">
    <name type="scientific">Acrodontium crateriforme</name>
    <dbReference type="NCBI Taxonomy" id="150365"/>
    <lineage>
        <taxon>Eukaryota</taxon>
        <taxon>Fungi</taxon>
        <taxon>Dikarya</taxon>
        <taxon>Ascomycota</taxon>
        <taxon>Pezizomycotina</taxon>
        <taxon>Dothideomycetes</taxon>
        <taxon>Dothideomycetidae</taxon>
        <taxon>Mycosphaerellales</taxon>
        <taxon>Teratosphaeriaceae</taxon>
        <taxon>Acrodontium</taxon>
    </lineage>
</organism>
<proteinExistence type="inferred from homology"/>
<comment type="subunit">
    <text evidence="10">Component of the conserved oligomeric Golgi complex.</text>
</comment>
<evidence type="ECO:0000256" key="9">
    <source>
        <dbReference type="ARBA" id="ARBA00043873"/>
    </source>
</evidence>
<evidence type="ECO:0000259" key="12">
    <source>
        <dbReference type="Pfam" id="PF06419"/>
    </source>
</evidence>
<dbReference type="GO" id="GO:0006891">
    <property type="term" value="P:intra-Golgi vesicle-mediated transport"/>
    <property type="evidence" value="ECO:0007669"/>
    <property type="project" value="UniProtKB-UniRule"/>
</dbReference>
<dbReference type="GO" id="GO:0017119">
    <property type="term" value="C:Golgi transport complex"/>
    <property type="evidence" value="ECO:0007669"/>
    <property type="project" value="UniProtKB-UniRule"/>
</dbReference>
<keyword evidence="7 10" id="KW-0472">Membrane</keyword>
<keyword evidence="6 10" id="KW-0333">Golgi apparatus</keyword>
<sequence>MAPSTLQGKALPPQTTSPPVNGGSGSAVPGLKSNPLQNRVTAVLSASYADLDLRSTLAVLDERELHNTPETRRNLRLDVQQEVLDCNGAIVQDFSRVAAQLQRVGAAIENLSISCAAIRRHVDAARRETNPMLDEARDIIANKKQVETKQQLLSAFQSHFLVSDADVTTLTTSAEAVDDDFFRILTRVKQIHADSRLLLGDENQRLGLEILEQSSRNLNAAFQKLHRWVQREFQSLDLENPQISAGIRRALRVLAERPSLFQHCLDSFAEAREQILSNNFYAALTGAPVDADHPVMGKAIELSAHDPLRYVSDMLAWAHAATVSEREALEVLFISDGDEIAKSIQAGIESEPWRLESEEGVPAPTFDGRKALNALVDRDLASVFRQLGQRVEQVLQSHEDSTLAYKIANLITFYTTIFTSLLGSESTLLSSLPPLAETAHRAFRTITRDRVAHLRTTDLSLSNTDLAPPDFLTEALHTLQTLMQSFDTSLTTTSTATERSSAFAPVLQESLTPFLQGCETMSTKLTSPDDHIFALNCLLAAQETVSRHIFASRAAGLKPRIEGHKDALTDVVHSWFIAESGLSLLIEKLSDEEKRKDVSVDLDALAGMARQLDAFLPSATDDARSFLGQLEDRSMARRIVEDAAERFCGDFDRIESWLLLAQERGVGRINGETEAHEGHDDEDEGGIREVFPRTADEIRVLLS</sequence>
<evidence type="ECO:0000256" key="2">
    <source>
        <dbReference type="ARBA" id="ARBA00011023"/>
    </source>
</evidence>
<protein>
    <recommendedName>
        <fullName evidence="3 10">Conserved oligomeric Golgi complex subunit 6</fullName>
        <shortName evidence="10">COG complex subunit 6</shortName>
    </recommendedName>
    <alternativeName>
        <fullName evidence="8 10">Component of oligomeric Golgi complex 6</fullName>
    </alternativeName>
</protein>
<evidence type="ECO:0000259" key="13">
    <source>
        <dbReference type="Pfam" id="PF20653"/>
    </source>
</evidence>
<evidence type="ECO:0000256" key="10">
    <source>
        <dbReference type="RuleBase" id="RU365075"/>
    </source>
</evidence>
<name>A0AAQ3M887_9PEZI</name>
<dbReference type="Proteomes" id="UP001303373">
    <property type="component" value="Chromosome 4"/>
</dbReference>
<dbReference type="InterPro" id="IPR048369">
    <property type="entry name" value="COG6_C"/>
</dbReference>
<dbReference type="InterPro" id="IPR010490">
    <property type="entry name" value="COG6"/>
</dbReference>
<evidence type="ECO:0000256" key="3">
    <source>
        <dbReference type="ARBA" id="ARBA00020973"/>
    </source>
</evidence>
<comment type="function">
    <text evidence="9">Acts as a component of the peripheral membrane COG complex that is involved in intra-Golgi protein trafficking. COG is located at the cis-Golgi, and regulates tethering of retrograde intra-Golgi vesicles and possibly a number of other membrane trafficking events.</text>
</comment>